<keyword evidence="6" id="KW-1185">Reference proteome</keyword>
<gene>
    <name evidence="5" type="ORF">EDC64_11659</name>
</gene>
<dbReference type="PANTHER" id="PTHR44688">
    <property type="entry name" value="DNA-BINDING TRANSCRIPTIONAL ACTIVATOR DEVR_DOSR"/>
    <property type="match status" value="1"/>
</dbReference>
<evidence type="ECO:0000256" key="2">
    <source>
        <dbReference type="ARBA" id="ARBA00023125"/>
    </source>
</evidence>
<dbReference type="PANTHER" id="PTHR44688:SF16">
    <property type="entry name" value="DNA-BINDING TRANSCRIPTIONAL ACTIVATOR DEVR_DOSR"/>
    <property type="match status" value="1"/>
</dbReference>
<evidence type="ECO:0000259" key="4">
    <source>
        <dbReference type="PROSITE" id="PS50043"/>
    </source>
</evidence>
<dbReference type="InterPro" id="IPR036388">
    <property type="entry name" value="WH-like_DNA-bd_sf"/>
</dbReference>
<keyword evidence="2" id="KW-0238">DNA-binding</keyword>
<dbReference type="SUPFAM" id="SSF75516">
    <property type="entry name" value="Pheromone-binding domain of LuxR-like quorum-sensing transcription factors"/>
    <property type="match status" value="1"/>
</dbReference>
<dbReference type="Pfam" id="PF00196">
    <property type="entry name" value="GerE"/>
    <property type="match status" value="1"/>
</dbReference>
<protein>
    <submittedName>
        <fullName evidence="5">LuxR family transcriptional activator of conjugal transfer of Ti plasmids</fullName>
    </submittedName>
</protein>
<keyword evidence="1" id="KW-0805">Transcription regulation</keyword>
<dbReference type="InterPro" id="IPR005143">
    <property type="entry name" value="TF_LuxR_autoind-bd_dom"/>
</dbReference>
<proteinExistence type="predicted"/>
<dbReference type="GO" id="GO:0006355">
    <property type="term" value="P:regulation of DNA-templated transcription"/>
    <property type="evidence" value="ECO:0007669"/>
    <property type="project" value="InterPro"/>
</dbReference>
<dbReference type="InterPro" id="IPR036693">
    <property type="entry name" value="TF_LuxR_autoind-bd_dom_sf"/>
</dbReference>
<dbReference type="AlphaFoldDB" id="A0A4R3LND9"/>
<keyword evidence="3" id="KW-0804">Transcription</keyword>
<organism evidence="5 6">
    <name type="scientific">Aquabacter spiritensis</name>
    <dbReference type="NCBI Taxonomy" id="933073"/>
    <lineage>
        <taxon>Bacteria</taxon>
        <taxon>Pseudomonadati</taxon>
        <taxon>Pseudomonadota</taxon>
        <taxon>Alphaproteobacteria</taxon>
        <taxon>Hyphomicrobiales</taxon>
        <taxon>Xanthobacteraceae</taxon>
        <taxon>Aquabacter</taxon>
    </lineage>
</organism>
<comment type="caution">
    <text evidence="5">The sequence shown here is derived from an EMBL/GenBank/DDBJ whole genome shotgun (WGS) entry which is preliminary data.</text>
</comment>
<dbReference type="Proteomes" id="UP000294664">
    <property type="component" value="Unassembled WGS sequence"/>
</dbReference>
<dbReference type="InterPro" id="IPR016032">
    <property type="entry name" value="Sig_transdc_resp-reg_C-effctor"/>
</dbReference>
<dbReference type="PRINTS" id="PR00038">
    <property type="entry name" value="HTHLUXR"/>
</dbReference>
<dbReference type="GO" id="GO:0003677">
    <property type="term" value="F:DNA binding"/>
    <property type="evidence" value="ECO:0007669"/>
    <property type="project" value="UniProtKB-KW"/>
</dbReference>
<evidence type="ECO:0000313" key="6">
    <source>
        <dbReference type="Proteomes" id="UP000294664"/>
    </source>
</evidence>
<reference evidence="5 6" key="1">
    <citation type="submission" date="2019-03" db="EMBL/GenBank/DDBJ databases">
        <title>Genomic Encyclopedia of Type Strains, Phase IV (KMG-IV): sequencing the most valuable type-strain genomes for metagenomic binning, comparative biology and taxonomic classification.</title>
        <authorList>
            <person name="Goeker M."/>
        </authorList>
    </citation>
    <scope>NUCLEOTIDE SEQUENCE [LARGE SCALE GENOMIC DNA]</scope>
    <source>
        <strain evidence="5 6">DSM 9035</strain>
    </source>
</reference>
<dbReference type="Gene3D" id="3.30.450.80">
    <property type="entry name" value="Transcription factor LuxR-like, autoinducer-binding domain"/>
    <property type="match status" value="1"/>
</dbReference>
<dbReference type="InterPro" id="IPR000792">
    <property type="entry name" value="Tscrpt_reg_LuxR_C"/>
</dbReference>
<dbReference type="CDD" id="cd06170">
    <property type="entry name" value="LuxR_C_like"/>
    <property type="match status" value="1"/>
</dbReference>
<evidence type="ECO:0000256" key="1">
    <source>
        <dbReference type="ARBA" id="ARBA00023015"/>
    </source>
</evidence>
<dbReference type="RefSeq" id="WP_165933832.1">
    <property type="nucleotide sequence ID" value="NZ_SMAI01000016.1"/>
</dbReference>
<dbReference type="Gene3D" id="1.10.10.10">
    <property type="entry name" value="Winged helix-like DNA-binding domain superfamily/Winged helix DNA-binding domain"/>
    <property type="match status" value="1"/>
</dbReference>
<evidence type="ECO:0000256" key="3">
    <source>
        <dbReference type="ARBA" id="ARBA00023163"/>
    </source>
</evidence>
<dbReference type="PROSITE" id="PS50043">
    <property type="entry name" value="HTH_LUXR_2"/>
    <property type="match status" value="1"/>
</dbReference>
<accession>A0A4R3LND9</accession>
<dbReference type="SUPFAM" id="SSF46894">
    <property type="entry name" value="C-terminal effector domain of the bipartite response regulators"/>
    <property type="match status" value="1"/>
</dbReference>
<dbReference type="EMBL" id="SMAI01000016">
    <property type="protein sequence ID" value="TCT01862.1"/>
    <property type="molecule type" value="Genomic_DNA"/>
</dbReference>
<sequence length="240" mass="26586">MSAAAERFLDDYVPDLIDAMEVAQDAQTIKSALARFADRAGFERFTYAAIRAAESRLFSNYPEEWVQRYLSRNYFAIDPVVVTARRSMLPFAWSGPVMGRANPEVSEIIEEAKAFGRVSGFSIPIRVGFGTMAMLTLASERPTETIAVRDPTHVTTAVALLHLNITRLGSALLNAADITLSPRELTCLKWASMGKTKAETGSMLGITEKTVRFYLEQAREKLHAANIAHAVWIATTRELI</sequence>
<dbReference type="SMART" id="SM00421">
    <property type="entry name" value="HTH_LUXR"/>
    <property type="match status" value="1"/>
</dbReference>
<feature type="domain" description="HTH luxR-type" evidence="4">
    <location>
        <begin position="173"/>
        <end position="238"/>
    </location>
</feature>
<name>A0A4R3LND9_9HYPH</name>
<evidence type="ECO:0000313" key="5">
    <source>
        <dbReference type="EMBL" id="TCT01862.1"/>
    </source>
</evidence>
<dbReference type="Pfam" id="PF03472">
    <property type="entry name" value="Autoind_bind"/>
    <property type="match status" value="1"/>
</dbReference>